<feature type="region of interest" description="Disordered" evidence="1">
    <location>
        <begin position="104"/>
        <end position="129"/>
    </location>
</feature>
<reference evidence="2 3" key="1">
    <citation type="submission" date="2013-12" db="EMBL/GenBank/DDBJ databases">
        <authorList>
            <person name="Cubeta M."/>
            <person name="Pakala S."/>
            <person name="Fedorova N."/>
            <person name="Thomas E."/>
            <person name="Dean R."/>
            <person name="Jabaji S."/>
            <person name="Neate S."/>
            <person name="Toda T."/>
            <person name="Tavantzis S."/>
            <person name="Vilgalys R."/>
            <person name="Bharathan N."/>
            <person name="Pakala S."/>
            <person name="Losada L.S."/>
            <person name="Zafar N."/>
            <person name="Nierman W."/>
        </authorList>
    </citation>
    <scope>NUCLEOTIDE SEQUENCE [LARGE SCALE GENOMIC DNA]</scope>
    <source>
        <strain evidence="2 3">123E</strain>
    </source>
</reference>
<organism evidence="2 3">
    <name type="scientific">Rhizoctonia solani 123E</name>
    <dbReference type="NCBI Taxonomy" id="1423351"/>
    <lineage>
        <taxon>Eukaryota</taxon>
        <taxon>Fungi</taxon>
        <taxon>Dikarya</taxon>
        <taxon>Basidiomycota</taxon>
        <taxon>Agaricomycotina</taxon>
        <taxon>Agaricomycetes</taxon>
        <taxon>Cantharellales</taxon>
        <taxon>Ceratobasidiaceae</taxon>
        <taxon>Rhizoctonia</taxon>
    </lineage>
</organism>
<gene>
    <name evidence="2" type="ORF">V565_125370</name>
</gene>
<feature type="non-terminal residue" evidence="2">
    <location>
        <position position="1"/>
    </location>
</feature>
<comment type="caution">
    <text evidence="2">The sequence shown here is derived from an EMBL/GenBank/DDBJ whole genome shotgun (WGS) entry which is preliminary data.</text>
</comment>
<accession>A0A074RMV2</accession>
<dbReference type="EMBL" id="AZST01000518">
    <property type="protein sequence ID" value="KEP48411.1"/>
    <property type="molecule type" value="Genomic_DNA"/>
</dbReference>
<evidence type="ECO:0000256" key="1">
    <source>
        <dbReference type="SAM" id="MobiDB-lite"/>
    </source>
</evidence>
<sequence>EYDIQRVFELVGSDSCCQGCYQASTGRVYQGVGWSRGDGQRRCLALSTMQNSPPSRQATNVFANASSVNYSPEMILAQRSIHRQTRNTRRVSAQRSRLNKLYAPTLDGQHGQGRTGEVFSTGPESADPAVQVRTVRRHEPFGELEQWTLHRVCQVARKVDVLRR</sequence>
<keyword evidence="3" id="KW-1185">Reference proteome</keyword>
<protein>
    <submittedName>
        <fullName evidence="2">Uncharacterized protein</fullName>
    </submittedName>
</protein>
<dbReference type="Proteomes" id="UP000027456">
    <property type="component" value="Unassembled WGS sequence"/>
</dbReference>
<evidence type="ECO:0000313" key="3">
    <source>
        <dbReference type="Proteomes" id="UP000027456"/>
    </source>
</evidence>
<dbReference type="HOGENOM" id="CLU_1622988_0_0_1"/>
<evidence type="ECO:0000313" key="2">
    <source>
        <dbReference type="EMBL" id="KEP48411.1"/>
    </source>
</evidence>
<name>A0A074RMV2_9AGAM</name>
<proteinExistence type="predicted"/>
<dbReference type="AlphaFoldDB" id="A0A074RMV2"/>